<evidence type="ECO:0000313" key="2">
    <source>
        <dbReference type="EMBL" id="MDA3968993.1"/>
    </source>
</evidence>
<feature type="domain" description="Nucleotidyl transferase" evidence="1">
    <location>
        <begin position="4"/>
        <end position="176"/>
    </location>
</feature>
<keyword evidence="3" id="KW-1185">Reference proteome</keyword>
<dbReference type="PANTHER" id="PTHR22572">
    <property type="entry name" value="SUGAR-1-PHOSPHATE GUANYL TRANSFERASE"/>
    <property type="match status" value="1"/>
</dbReference>
<dbReference type="EMBL" id="JAQHXR010000002">
    <property type="protein sequence ID" value="MDA3968993.1"/>
    <property type="molecule type" value="Genomic_DNA"/>
</dbReference>
<evidence type="ECO:0000313" key="3">
    <source>
        <dbReference type="Proteomes" id="UP001210261"/>
    </source>
</evidence>
<protein>
    <submittedName>
        <fullName evidence="2">Sugar phosphate nucleotidyltransferase</fullName>
    </submittedName>
</protein>
<dbReference type="RefSeq" id="WP_271021285.1">
    <property type="nucleotide sequence ID" value="NZ_JAQHXR010000002.1"/>
</dbReference>
<reference evidence="2 3" key="1">
    <citation type="submission" date="2023-01" db="EMBL/GenBank/DDBJ databases">
        <title>Description of Helicobacter ibis sp. nov. isolated from faecal droppings of black-faced ibis (Theristicus melanopis).</title>
        <authorList>
            <person name="Lopez-Cantillo M."/>
            <person name="Vidal-Veuthey B."/>
            <person name="Mella A."/>
            <person name="De La Haba R."/>
            <person name="Collado L."/>
        </authorList>
    </citation>
    <scope>NUCLEOTIDE SEQUENCE [LARGE SCALE GENOMIC DNA]</scope>
    <source>
        <strain evidence="2 3">A82</strain>
    </source>
</reference>
<gene>
    <name evidence="2" type="ORF">PF021_04800</name>
</gene>
<dbReference type="Proteomes" id="UP001210261">
    <property type="component" value="Unassembled WGS sequence"/>
</dbReference>
<dbReference type="Gene3D" id="3.90.550.10">
    <property type="entry name" value="Spore Coat Polysaccharide Biosynthesis Protein SpsA, Chain A"/>
    <property type="match status" value="1"/>
</dbReference>
<evidence type="ECO:0000259" key="1">
    <source>
        <dbReference type="Pfam" id="PF00483"/>
    </source>
</evidence>
<dbReference type="InterPro" id="IPR029044">
    <property type="entry name" value="Nucleotide-diphossugar_trans"/>
</dbReference>
<accession>A0ABT4VE55</accession>
<dbReference type="InterPro" id="IPR005835">
    <property type="entry name" value="NTP_transferase_dom"/>
</dbReference>
<organism evidence="2 3">
    <name type="scientific">Helicobacter ibis</name>
    <dbReference type="NCBI Taxonomy" id="2962633"/>
    <lineage>
        <taxon>Bacteria</taxon>
        <taxon>Pseudomonadati</taxon>
        <taxon>Campylobacterota</taxon>
        <taxon>Epsilonproteobacteria</taxon>
        <taxon>Campylobacterales</taxon>
        <taxon>Helicobacteraceae</taxon>
        <taxon>Helicobacter</taxon>
    </lineage>
</organism>
<dbReference type="Pfam" id="PF00483">
    <property type="entry name" value="NTP_transferase"/>
    <property type="match status" value="1"/>
</dbReference>
<proteinExistence type="predicted"/>
<dbReference type="InterPro" id="IPR050486">
    <property type="entry name" value="Mannose-1P_guanyltransferase"/>
</dbReference>
<dbReference type="SUPFAM" id="SSF53448">
    <property type="entry name" value="Nucleotide-diphospho-sugar transferases"/>
    <property type="match status" value="1"/>
</dbReference>
<name>A0ABT4VE55_9HELI</name>
<comment type="caution">
    <text evidence="2">The sequence shown here is derived from an EMBL/GenBank/DDBJ whole genome shotgun (WGS) entry which is preliminary data.</text>
</comment>
<sequence length="225" mass="25833">MKEVIILAGGLGTRLRDVVKDVPKPMADINGKPFLHYIFKYLKAQGVLRVILAVSYKKEFIVDYFRDKYLGIEVKYSIENSPLGTGGAIKKALEYITSSECYVINGDTYFTPSLDDIRLLDSSISLSLKYMTNFDRYGSVVINNGYIESFLEKKYFKEGYINAGIYKIKKDIFNGFVLDSRFSFETFLEIHFRELNATGIVFDNTFIDIGIKEDYELCKKLLQNN</sequence>